<reference evidence="2" key="1">
    <citation type="submission" date="2016-08" db="EMBL/GenBank/DDBJ databases">
        <authorList>
            <person name="Merda D."/>
            <person name="Briand M."/>
            <person name="Taghouti G."/>
            <person name="Carrere S."/>
            <person name="Gouzy J."/>
            <person name="Portier P."/>
            <person name="Jacques M.-A."/>
            <person name="Fischer-Le Saux M."/>
        </authorList>
    </citation>
    <scope>NUCLEOTIDE SEQUENCE [LARGE SCALE GENOMIC DNA]</scope>
    <source>
        <strain evidence="2">CFBP1156</strain>
    </source>
</reference>
<evidence type="ECO:0000313" key="2">
    <source>
        <dbReference type="Proteomes" id="UP000238261"/>
    </source>
</evidence>
<sequence>MCRVAPFQLPAYRNQASHTVLVTDDRTQPLGQHRQALWRQPGEPVRRMRTQYDFTTCLEQRIARVRILARFGQAADQHRQVASIVAGQSTLSIGTSAYFPAHCNQPGPAIVLVERFGQAMNHHR</sequence>
<organism evidence="1 2">
    <name type="scientific">Xanthomonas hyacinthi</name>
    <dbReference type="NCBI Taxonomy" id="56455"/>
    <lineage>
        <taxon>Bacteria</taxon>
        <taxon>Pseudomonadati</taxon>
        <taxon>Pseudomonadota</taxon>
        <taxon>Gammaproteobacteria</taxon>
        <taxon>Lysobacterales</taxon>
        <taxon>Lysobacteraceae</taxon>
        <taxon>Xanthomonas</taxon>
    </lineage>
</organism>
<evidence type="ECO:0000313" key="1">
    <source>
        <dbReference type="EMBL" id="PPU97711.1"/>
    </source>
</evidence>
<proteinExistence type="predicted"/>
<comment type="caution">
    <text evidence="1">The sequence shown here is derived from an EMBL/GenBank/DDBJ whole genome shotgun (WGS) entry which is preliminary data.</text>
</comment>
<accession>A0A2S7EX72</accession>
<protein>
    <submittedName>
        <fullName evidence="1">Uncharacterized protein</fullName>
    </submittedName>
</protein>
<dbReference type="EMBL" id="MDEG01000007">
    <property type="protein sequence ID" value="PPU97711.1"/>
    <property type="molecule type" value="Genomic_DNA"/>
</dbReference>
<gene>
    <name evidence="1" type="ORF">XhyaCFBP1156_10180</name>
</gene>
<keyword evidence="2" id="KW-1185">Reference proteome</keyword>
<name>A0A2S7EX72_9XANT</name>
<dbReference type="Proteomes" id="UP000238261">
    <property type="component" value="Unassembled WGS sequence"/>
</dbReference>
<dbReference type="AlphaFoldDB" id="A0A2S7EX72"/>